<dbReference type="InterPro" id="IPR008266">
    <property type="entry name" value="Tyr_kinase_AS"/>
</dbReference>
<accession>A0A4Q2CXV8</accession>
<evidence type="ECO:0000313" key="4">
    <source>
        <dbReference type="Proteomes" id="UP000290288"/>
    </source>
</evidence>
<gene>
    <name evidence="3" type="ORF">EST38_g14252</name>
</gene>
<proteinExistence type="predicted"/>
<name>A0A4Q2CXV8_9AGAR</name>
<dbReference type="InterPro" id="IPR040976">
    <property type="entry name" value="Pkinase_fungal"/>
</dbReference>
<evidence type="ECO:0000313" key="3">
    <source>
        <dbReference type="EMBL" id="RXW11603.1"/>
    </source>
</evidence>
<dbReference type="SUPFAM" id="SSF56112">
    <property type="entry name" value="Protein kinase-like (PK-like)"/>
    <property type="match status" value="1"/>
</dbReference>
<feature type="domain" description="Fungal-type protein kinase" evidence="2">
    <location>
        <begin position="6"/>
        <end position="350"/>
    </location>
</feature>
<evidence type="ECO:0000259" key="2">
    <source>
        <dbReference type="Pfam" id="PF17667"/>
    </source>
</evidence>
<evidence type="ECO:0000256" key="1">
    <source>
        <dbReference type="SAM" id="MobiDB-lite"/>
    </source>
</evidence>
<dbReference type="EMBL" id="SDEE01001756">
    <property type="protein sequence ID" value="RXW11603.1"/>
    <property type="molecule type" value="Genomic_DNA"/>
</dbReference>
<keyword evidence="4" id="KW-1185">Reference proteome</keyword>
<dbReference type="OrthoDB" id="5584477at2759"/>
<protein>
    <recommendedName>
        <fullName evidence="2">Fungal-type protein kinase domain-containing protein</fullName>
    </recommendedName>
</protein>
<dbReference type="PROSITE" id="PS00109">
    <property type="entry name" value="PROTEIN_KINASE_TYR"/>
    <property type="match status" value="1"/>
</dbReference>
<dbReference type="Proteomes" id="UP000290288">
    <property type="component" value="Unassembled WGS sequence"/>
</dbReference>
<sequence length="506" mass="56849">GSSSVLSDVAACIDAKVDSEASDAWNHLVRMNEFAKNMFIQQPNRFFVRSMLVTEHRAQLFHFDRSGVQYTPLFNIHDDPETFIHLITALCATEERILGFDDSIQWRMESNGARTSGTLSTVGPDDTIATYDLVIDEPPLVPSRLRGRGTTCWAVRNRRAERFIVKDYWVTDDQMREFELLDGVKGLPGVCQMVSYEDSRAQTKDFRGDLTALADDAFPNRTSVRIVMKAYGPTIEKFKSIEQLLAALRDAIAAHQALLSRNIIHRDISPNNILLGPDNAEEGERGVIIDLDVALRSAGASSQTVINVKKGTLMFQSRMVLRSYNLIPAFIPLYAYLDDLEAFFWVFAYLVLTYKPNVHEIRAAIEPGWRVVYEDLFLGFRDFVREVGDDRDRLLYKGQTKLPNGTLAPNRFAPVLAKVDEHYARVIGLFDAALEKLKGSYLNTEPPKSPQITSPLTSSSTNSGSASEFSSVISSVSSRVPKRRSEEADLDDGLLMVAKRRYPSHH</sequence>
<reference evidence="3 4" key="1">
    <citation type="submission" date="2019-01" db="EMBL/GenBank/DDBJ databases">
        <title>Draft genome sequence of Psathyrella aberdarensis IHI B618.</title>
        <authorList>
            <person name="Buettner E."/>
            <person name="Kellner H."/>
        </authorList>
    </citation>
    <scope>NUCLEOTIDE SEQUENCE [LARGE SCALE GENOMIC DNA]</scope>
    <source>
        <strain evidence="3 4">IHI B618</strain>
    </source>
</reference>
<comment type="caution">
    <text evidence="3">The sequence shown here is derived from an EMBL/GenBank/DDBJ whole genome shotgun (WGS) entry which is preliminary data.</text>
</comment>
<dbReference type="Pfam" id="PF17667">
    <property type="entry name" value="Pkinase_fungal"/>
    <property type="match status" value="1"/>
</dbReference>
<feature type="non-terminal residue" evidence="3">
    <location>
        <position position="1"/>
    </location>
</feature>
<dbReference type="PANTHER" id="PTHR38248:SF2">
    <property type="entry name" value="FUNK1 11"/>
    <property type="match status" value="1"/>
</dbReference>
<feature type="region of interest" description="Disordered" evidence="1">
    <location>
        <begin position="444"/>
        <end position="506"/>
    </location>
</feature>
<dbReference type="GO" id="GO:0004672">
    <property type="term" value="F:protein kinase activity"/>
    <property type="evidence" value="ECO:0007669"/>
    <property type="project" value="InterPro"/>
</dbReference>
<feature type="compositionally biased region" description="Low complexity" evidence="1">
    <location>
        <begin position="453"/>
        <end position="479"/>
    </location>
</feature>
<dbReference type="Gene3D" id="1.10.510.10">
    <property type="entry name" value="Transferase(Phosphotransferase) domain 1"/>
    <property type="match status" value="1"/>
</dbReference>
<dbReference type="InterPro" id="IPR011009">
    <property type="entry name" value="Kinase-like_dom_sf"/>
</dbReference>
<dbReference type="PANTHER" id="PTHR38248">
    <property type="entry name" value="FUNK1 6"/>
    <property type="match status" value="1"/>
</dbReference>
<dbReference type="AlphaFoldDB" id="A0A4Q2CXV8"/>
<organism evidence="3 4">
    <name type="scientific">Candolleomyces aberdarensis</name>
    <dbReference type="NCBI Taxonomy" id="2316362"/>
    <lineage>
        <taxon>Eukaryota</taxon>
        <taxon>Fungi</taxon>
        <taxon>Dikarya</taxon>
        <taxon>Basidiomycota</taxon>
        <taxon>Agaricomycotina</taxon>
        <taxon>Agaricomycetes</taxon>
        <taxon>Agaricomycetidae</taxon>
        <taxon>Agaricales</taxon>
        <taxon>Agaricineae</taxon>
        <taxon>Psathyrellaceae</taxon>
        <taxon>Candolleomyces</taxon>
    </lineage>
</organism>